<comment type="cofactor">
    <cofactor evidence="1 12">
        <name>FAD</name>
        <dbReference type="ChEBI" id="CHEBI:57692"/>
    </cofactor>
</comment>
<comment type="similarity">
    <text evidence="3 12">Belongs to the FAD-dependent oxidoreductase 2 family. NadB subfamily.</text>
</comment>
<dbReference type="InterPro" id="IPR036188">
    <property type="entry name" value="FAD/NAD-bd_sf"/>
</dbReference>
<feature type="domain" description="Fumarate reductase/succinate dehydrogenase flavoprotein-like C-terminal" evidence="15">
    <location>
        <begin position="431"/>
        <end position="515"/>
    </location>
</feature>
<evidence type="ECO:0000256" key="4">
    <source>
        <dbReference type="ARBA" id="ARBA00012173"/>
    </source>
</evidence>
<reference evidence="17" key="1">
    <citation type="submission" date="2016-10" db="EMBL/GenBank/DDBJ databases">
        <authorList>
            <person name="Varghese N."/>
            <person name="Submissions S."/>
        </authorList>
    </citation>
    <scope>NUCLEOTIDE SEQUENCE [LARGE SCALE GENOMIC DNA]</scope>
    <source>
        <strain evidence="17">SP</strain>
    </source>
</reference>
<dbReference type="PANTHER" id="PTHR42716">
    <property type="entry name" value="L-ASPARTATE OXIDASE"/>
    <property type="match status" value="1"/>
</dbReference>
<keyword evidence="13" id="KW-0472">Membrane</keyword>
<dbReference type="Gene3D" id="1.20.58.100">
    <property type="entry name" value="Fumarate reductase/succinate dehydrogenase flavoprotein-like, C-terminal domain"/>
    <property type="match status" value="1"/>
</dbReference>
<dbReference type="Proteomes" id="UP000198935">
    <property type="component" value="Unassembled WGS sequence"/>
</dbReference>
<dbReference type="STRING" id="1503961.SAMN05421736_10717"/>
<keyword evidence="17" id="KW-1185">Reference proteome</keyword>
<dbReference type="GO" id="GO:0005737">
    <property type="term" value="C:cytoplasm"/>
    <property type="evidence" value="ECO:0007669"/>
    <property type="project" value="UniProtKB-SubCell"/>
</dbReference>
<dbReference type="GO" id="GO:0034628">
    <property type="term" value="P:'de novo' NAD+ biosynthetic process from L-aspartate"/>
    <property type="evidence" value="ECO:0007669"/>
    <property type="project" value="TreeGrafter"/>
</dbReference>
<evidence type="ECO:0000259" key="14">
    <source>
        <dbReference type="Pfam" id="PF00890"/>
    </source>
</evidence>
<comment type="catalytic activity">
    <reaction evidence="10">
        <text>L-aspartate + O2 = iminosuccinate + H2O2</text>
        <dbReference type="Rhea" id="RHEA:25876"/>
        <dbReference type="ChEBI" id="CHEBI:15379"/>
        <dbReference type="ChEBI" id="CHEBI:16240"/>
        <dbReference type="ChEBI" id="CHEBI:29991"/>
        <dbReference type="ChEBI" id="CHEBI:77875"/>
        <dbReference type="EC" id="1.4.3.16"/>
    </reaction>
    <physiologicalReaction direction="left-to-right" evidence="10">
        <dbReference type="Rhea" id="RHEA:25877"/>
    </physiologicalReaction>
</comment>
<feature type="transmembrane region" description="Helical" evidence="13">
    <location>
        <begin position="6"/>
        <end position="23"/>
    </location>
</feature>
<evidence type="ECO:0000256" key="13">
    <source>
        <dbReference type="SAM" id="Phobius"/>
    </source>
</evidence>
<dbReference type="EMBL" id="FNPI01000007">
    <property type="protein sequence ID" value="SDZ15972.1"/>
    <property type="molecule type" value="Genomic_DNA"/>
</dbReference>
<evidence type="ECO:0000256" key="9">
    <source>
        <dbReference type="ARBA" id="ARBA00023002"/>
    </source>
</evidence>
<dbReference type="PANTHER" id="PTHR42716:SF2">
    <property type="entry name" value="L-ASPARTATE OXIDASE, CHLOROPLASTIC"/>
    <property type="match status" value="1"/>
</dbReference>
<evidence type="ECO:0000256" key="12">
    <source>
        <dbReference type="RuleBase" id="RU362049"/>
    </source>
</evidence>
<keyword evidence="13" id="KW-0812">Transmembrane</keyword>
<dbReference type="UniPathway" id="UPA00253">
    <property type="reaction ID" value="UER00326"/>
</dbReference>
<dbReference type="InterPro" id="IPR005288">
    <property type="entry name" value="NadB"/>
</dbReference>
<dbReference type="SUPFAM" id="SSF56425">
    <property type="entry name" value="Succinate dehydrogenase/fumarate reductase flavoprotein, catalytic domain"/>
    <property type="match status" value="1"/>
</dbReference>
<dbReference type="GO" id="GO:0008734">
    <property type="term" value="F:L-aspartate oxidase activity"/>
    <property type="evidence" value="ECO:0007669"/>
    <property type="project" value="UniProtKB-UniRule"/>
</dbReference>
<evidence type="ECO:0000256" key="2">
    <source>
        <dbReference type="ARBA" id="ARBA00004950"/>
    </source>
</evidence>
<proteinExistence type="inferred from homology"/>
<dbReference type="SUPFAM" id="SSF46977">
    <property type="entry name" value="Succinate dehydrogenase/fumarate reductase flavoprotein C-terminal domain"/>
    <property type="match status" value="1"/>
</dbReference>
<dbReference type="Gene3D" id="3.90.700.10">
    <property type="entry name" value="Succinate dehydrogenase/fumarate reductase flavoprotein, catalytic domain"/>
    <property type="match status" value="1"/>
</dbReference>
<dbReference type="NCBIfam" id="TIGR00551">
    <property type="entry name" value="nadB"/>
    <property type="match status" value="1"/>
</dbReference>
<dbReference type="SUPFAM" id="SSF51905">
    <property type="entry name" value="FAD/NAD(P)-binding domain"/>
    <property type="match status" value="1"/>
</dbReference>
<name>A0A1H3QQU7_9BACI</name>
<comment type="subcellular location">
    <subcellularLocation>
        <location evidence="12">Cytoplasm</location>
    </subcellularLocation>
</comment>
<dbReference type="InterPro" id="IPR003953">
    <property type="entry name" value="FAD-dep_OxRdtase_2_FAD-bd"/>
</dbReference>
<dbReference type="InterPro" id="IPR015939">
    <property type="entry name" value="Fum_Rdtase/Succ_DH_flav-like_C"/>
</dbReference>
<sequence length="524" mass="57253">MADKDVIIVGAGMAALVAAFSLAPHKNVKIYTKGNRLNGNSWRAQGGIAASVHPDDEPCEHYLDTLRAGVFHNNEGNVSILVEEGVTRVHKWIGLGMSFDRDRSGDLALGMEGAHRRRRIMHAGGDRTGYHWMRFLHENISKHPNICLYENEHVVDLSVANGVCRGIIVRSKSGEVHTEYAGATILATGGCGGIFQETSNDPAIIGDGLAMAYRAGAALADLEFLQFHPTLIKDGDRVIGLASEALRGEGAVLMNEDGTKVMAGVHPQKDLAPRDVVARTIDQYTSRGEKIFLEISSIQDFPKRFPAIDEMCRNAGIAVQTGRIPVAAGAHFLMGGVVTDAYGQTSVPGLYAVGEVARTGVHGANRLASNSLLEALVFGERAAEHIVRTDQTGGSEGTSQRKAGCEVEQDEDWEAVLPTVDDIRAQTSGALGVRRDEPRLKTLVHWLESCQVNRLVHVRRDAWREELVDRSNMLLTAWLMAGAALEREESRGAHYRSDYPNPDPVHWEGKQIIQKKQPFEVTMH</sequence>
<organism evidence="16 17">
    <name type="scientific">Evansella caseinilytica</name>
    <dbReference type="NCBI Taxonomy" id="1503961"/>
    <lineage>
        <taxon>Bacteria</taxon>
        <taxon>Bacillati</taxon>
        <taxon>Bacillota</taxon>
        <taxon>Bacilli</taxon>
        <taxon>Bacillales</taxon>
        <taxon>Bacillaceae</taxon>
        <taxon>Evansella</taxon>
    </lineage>
</organism>
<evidence type="ECO:0000256" key="8">
    <source>
        <dbReference type="ARBA" id="ARBA00022827"/>
    </source>
</evidence>
<comment type="function">
    <text evidence="12">Catalyzes the oxidation of L-aspartate to iminoaspartate.</text>
</comment>
<dbReference type="AlphaFoldDB" id="A0A1H3QQU7"/>
<dbReference type="OrthoDB" id="9806724at2"/>
<evidence type="ECO:0000256" key="6">
    <source>
        <dbReference type="ARBA" id="ARBA00022630"/>
    </source>
</evidence>
<dbReference type="PRINTS" id="PR00368">
    <property type="entry name" value="FADPNR"/>
</dbReference>
<evidence type="ECO:0000259" key="15">
    <source>
        <dbReference type="Pfam" id="PF02910"/>
    </source>
</evidence>
<accession>A0A1H3QQU7</accession>
<dbReference type="Pfam" id="PF02910">
    <property type="entry name" value="Succ_DH_flav_C"/>
    <property type="match status" value="1"/>
</dbReference>
<keyword evidence="13" id="KW-1133">Transmembrane helix</keyword>
<keyword evidence="6 12" id="KW-0285">Flavoprotein</keyword>
<protein>
    <recommendedName>
        <fullName evidence="5 11">L-aspartate oxidase</fullName>
        <ecNumber evidence="4 11">1.4.3.16</ecNumber>
    </recommendedName>
</protein>
<gene>
    <name evidence="16" type="ORF">SAMN05421736_10717</name>
</gene>
<dbReference type="NCBIfam" id="NF005978">
    <property type="entry name" value="PRK08071.1"/>
    <property type="match status" value="1"/>
</dbReference>
<evidence type="ECO:0000313" key="16">
    <source>
        <dbReference type="EMBL" id="SDZ15972.1"/>
    </source>
</evidence>
<evidence type="ECO:0000256" key="5">
    <source>
        <dbReference type="ARBA" id="ARBA00021901"/>
    </source>
</evidence>
<evidence type="ECO:0000256" key="1">
    <source>
        <dbReference type="ARBA" id="ARBA00001974"/>
    </source>
</evidence>
<dbReference type="EC" id="1.4.3.16" evidence="4 11"/>
<comment type="pathway">
    <text evidence="2 12">Cofactor biosynthesis; NAD(+) biosynthesis; iminoaspartate from L-aspartate (oxidase route): step 1/1.</text>
</comment>
<dbReference type="InterPro" id="IPR027477">
    <property type="entry name" value="Succ_DH/fumarate_Rdtase_cat_sf"/>
</dbReference>
<dbReference type="GO" id="GO:0033765">
    <property type="term" value="F:steroid dehydrogenase activity, acting on the CH-CH group of donors"/>
    <property type="evidence" value="ECO:0007669"/>
    <property type="project" value="UniProtKB-ARBA"/>
</dbReference>
<keyword evidence="8 12" id="KW-0274">FAD</keyword>
<feature type="domain" description="FAD-dependent oxidoreductase 2 FAD-binding" evidence="14">
    <location>
        <begin position="5"/>
        <end position="372"/>
    </location>
</feature>
<keyword evidence="7 12" id="KW-0662">Pyridine nucleotide biosynthesis</keyword>
<evidence type="ECO:0000256" key="3">
    <source>
        <dbReference type="ARBA" id="ARBA00008562"/>
    </source>
</evidence>
<dbReference type="InterPro" id="IPR037099">
    <property type="entry name" value="Fum_R/Succ_DH_flav-like_C_sf"/>
</dbReference>
<dbReference type="Gene3D" id="3.50.50.60">
    <property type="entry name" value="FAD/NAD(P)-binding domain"/>
    <property type="match status" value="1"/>
</dbReference>
<evidence type="ECO:0000256" key="11">
    <source>
        <dbReference type="NCBIfam" id="TIGR00551"/>
    </source>
</evidence>
<dbReference type="Pfam" id="PF00890">
    <property type="entry name" value="FAD_binding_2"/>
    <property type="match status" value="1"/>
</dbReference>
<keyword evidence="9 12" id="KW-0560">Oxidoreductase</keyword>
<evidence type="ECO:0000313" key="17">
    <source>
        <dbReference type="Proteomes" id="UP000198935"/>
    </source>
</evidence>
<evidence type="ECO:0000256" key="10">
    <source>
        <dbReference type="ARBA" id="ARBA00048305"/>
    </source>
</evidence>
<evidence type="ECO:0000256" key="7">
    <source>
        <dbReference type="ARBA" id="ARBA00022642"/>
    </source>
</evidence>